<comment type="caution">
    <text evidence="9">The sequence shown here is derived from an EMBL/GenBank/DDBJ whole genome shotgun (WGS) entry which is preliminary data.</text>
</comment>
<dbReference type="GO" id="GO:0006879">
    <property type="term" value="P:intracellular iron ion homeostasis"/>
    <property type="evidence" value="ECO:0007669"/>
    <property type="project" value="TreeGrafter"/>
</dbReference>
<dbReference type="Gene3D" id="4.10.860.20">
    <property type="entry name" value="Rabenosyn, Rab binding domain"/>
    <property type="match status" value="1"/>
</dbReference>
<dbReference type="EMBL" id="JACXLD010000009">
    <property type="protein sequence ID" value="MBD2860029.1"/>
    <property type="molecule type" value="Genomic_DNA"/>
</dbReference>
<keyword evidence="5 7" id="KW-0560">Oxidoreductase</keyword>
<dbReference type="Pfam" id="PF13640">
    <property type="entry name" value="2OG-FeII_Oxy_3"/>
    <property type="match status" value="1"/>
</dbReference>
<name>A0A927GY31_9GAMM</name>
<protein>
    <submittedName>
        <fullName evidence="9">Fe2+-dependent dioxygenase</fullName>
    </submittedName>
</protein>
<dbReference type="Proteomes" id="UP000610558">
    <property type="component" value="Unassembled WGS sequence"/>
</dbReference>
<dbReference type="HAMAP" id="MF_00657">
    <property type="entry name" value="Hydroxyl_YbiX"/>
    <property type="match status" value="1"/>
</dbReference>
<gene>
    <name evidence="9" type="ORF">IB286_13550</name>
</gene>
<evidence type="ECO:0000259" key="8">
    <source>
        <dbReference type="PROSITE" id="PS51471"/>
    </source>
</evidence>
<keyword evidence="6 7" id="KW-0408">Iron</keyword>
<dbReference type="GO" id="GO:0006974">
    <property type="term" value="P:DNA damage response"/>
    <property type="evidence" value="ECO:0007669"/>
    <property type="project" value="TreeGrafter"/>
</dbReference>
<dbReference type="NCBIfam" id="NF003975">
    <property type="entry name" value="PRK05467.1-4"/>
    <property type="match status" value="1"/>
</dbReference>
<feature type="domain" description="Fe2OG dioxygenase" evidence="8">
    <location>
        <begin position="78"/>
        <end position="177"/>
    </location>
</feature>
<proteinExistence type="inferred from homology"/>
<dbReference type="RefSeq" id="WP_190766477.1">
    <property type="nucleotide sequence ID" value="NZ_JACXLD010000009.1"/>
</dbReference>
<evidence type="ECO:0000256" key="7">
    <source>
        <dbReference type="HAMAP-Rule" id="MF_00657"/>
    </source>
</evidence>
<dbReference type="GO" id="GO:0016706">
    <property type="term" value="F:2-oxoglutarate-dependent dioxygenase activity"/>
    <property type="evidence" value="ECO:0007669"/>
    <property type="project" value="UniProtKB-UniRule"/>
</dbReference>
<organism evidence="9 10">
    <name type="scientific">Spongiibacter pelagi</name>
    <dbReference type="NCBI Taxonomy" id="2760804"/>
    <lineage>
        <taxon>Bacteria</taxon>
        <taxon>Pseudomonadati</taxon>
        <taxon>Pseudomonadota</taxon>
        <taxon>Gammaproteobacteria</taxon>
        <taxon>Cellvibrionales</taxon>
        <taxon>Spongiibacteraceae</taxon>
        <taxon>Spongiibacter</taxon>
    </lineage>
</organism>
<dbReference type="InterPro" id="IPR023550">
    <property type="entry name" value="PKHD_hydroxylase"/>
</dbReference>
<evidence type="ECO:0000256" key="6">
    <source>
        <dbReference type="ARBA" id="ARBA00023004"/>
    </source>
</evidence>
<keyword evidence="4 7" id="KW-0223">Dioxygenase</keyword>
<evidence type="ECO:0000313" key="9">
    <source>
        <dbReference type="EMBL" id="MBD2860029.1"/>
    </source>
</evidence>
<evidence type="ECO:0000313" key="10">
    <source>
        <dbReference type="Proteomes" id="UP000610558"/>
    </source>
</evidence>
<feature type="binding site" evidence="7">
    <location>
        <position position="158"/>
    </location>
    <ligand>
        <name>Fe cation</name>
        <dbReference type="ChEBI" id="CHEBI:24875"/>
    </ligand>
</feature>
<feature type="binding site" evidence="7">
    <location>
        <position position="96"/>
    </location>
    <ligand>
        <name>Fe cation</name>
        <dbReference type="ChEBI" id="CHEBI:24875"/>
    </ligand>
</feature>
<dbReference type="GO" id="GO:0031418">
    <property type="term" value="F:L-ascorbic acid binding"/>
    <property type="evidence" value="ECO:0007669"/>
    <property type="project" value="UniProtKB-KW"/>
</dbReference>
<dbReference type="InterPro" id="IPR041097">
    <property type="entry name" value="PKHD_C"/>
</dbReference>
<dbReference type="SMART" id="SM00702">
    <property type="entry name" value="P4Hc"/>
    <property type="match status" value="1"/>
</dbReference>
<sequence length="226" mass="25079">MLLVIDEILSADEVRDFRRALSEVPWLAGAVTAGAQAAQVKNNLQLDDSHEGARQLSEHVLMKLQRHPLFISATLPKAIYPPKFNCYENGGYYGAHVDSALLYPAGQGVLRSDISATLFLTDPESYQGGELEIETAFGLQSIKLPAGSLVLYPSSSLHQVTPVVSGQRVSSFFWLQSLVREPARREQLFELDQSIQQLTAELGTGHEVLPRLTAHYHNLLRQWSEV</sequence>
<reference evidence="9" key="1">
    <citation type="submission" date="2020-09" db="EMBL/GenBank/DDBJ databases">
        <authorList>
            <person name="Yoon J.-W."/>
        </authorList>
    </citation>
    <scope>NUCLEOTIDE SEQUENCE</scope>
    <source>
        <strain evidence="9">KMU-158</strain>
    </source>
</reference>
<dbReference type="Gene3D" id="2.60.120.620">
    <property type="entry name" value="q2cbj1_9rhob like domain"/>
    <property type="match status" value="1"/>
</dbReference>
<evidence type="ECO:0000256" key="3">
    <source>
        <dbReference type="ARBA" id="ARBA00022896"/>
    </source>
</evidence>
<comment type="cofactor">
    <cofactor evidence="7">
        <name>Fe(2+)</name>
        <dbReference type="ChEBI" id="CHEBI:29033"/>
    </cofactor>
    <text evidence="7">Binds 1 Fe(2+) ion per subunit.</text>
</comment>
<dbReference type="PROSITE" id="PS51471">
    <property type="entry name" value="FE2OG_OXY"/>
    <property type="match status" value="1"/>
</dbReference>
<dbReference type="InterPro" id="IPR006620">
    <property type="entry name" value="Pro_4_hyd_alph"/>
</dbReference>
<keyword evidence="3 7" id="KW-0847">Vitamin C</keyword>
<dbReference type="InterPro" id="IPR044862">
    <property type="entry name" value="Pro_4_hyd_alph_FE2OG_OXY"/>
</dbReference>
<accession>A0A927GY31</accession>
<dbReference type="NCBIfam" id="NF003974">
    <property type="entry name" value="PRK05467.1-3"/>
    <property type="match status" value="1"/>
</dbReference>
<comment type="cofactor">
    <cofactor evidence="1 7">
        <name>L-ascorbate</name>
        <dbReference type="ChEBI" id="CHEBI:38290"/>
    </cofactor>
</comment>
<dbReference type="AlphaFoldDB" id="A0A927GY31"/>
<dbReference type="Pfam" id="PF18331">
    <property type="entry name" value="PKHD_C"/>
    <property type="match status" value="1"/>
</dbReference>
<evidence type="ECO:0000256" key="1">
    <source>
        <dbReference type="ARBA" id="ARBA00001961"/>
    </source>
</evidence>
<evidence type="ECO:0000256" key="2">
    <source>
        <dbReference type="ARBA" id="ARBA00022723"/>
    </source>
</evidence>
<dbReference type="InterPro" id="IPR005123">
    <property type="entry name" value="Oxoglu/Fe-dep_dioxygenase_dom"/>
</dbReference>
<evidence type="ECO:0000256" key="4">
    <source>
        <dbReference type="ARBA" id="ARBA00022964"/>
    </source>
</evidence>
<keyword evidence="10" id="KW-1185">Reference proteome</keyword>
<evidence type="ECO:0000256" key="5">
    <source>
        <dbReference type="ARBA" id="ARBA00023002"/>
    </source>
</evidence>
<feature type="binding site" evidence="7">
    <location>
        <position position="98"/>
    </location>
    <ligand>
        <name>Fe cation</name>
        <dbReference type="ChEBI" id="CHEBI:24875"/>
    </ligand>
</feature>
<keyword evidence="2 7" id="KW-0479">Metal-binding</keyword>
<feature type="binding site" evidence="7">
    <location>
        <position position="168"/>
    </location>
    <ligand>
        <name>2-oxoglutarate</name>
        <dbReference type="ChEBI" id="CHEBI:16810"/>
    </ligand>
</feature>
<dbReference type="GO" id="GO:0005506">
    <property type="term" value="F:iron ion binding"/>
    <property type="evidence" value="ECO:0007669"/>
    <property type="project" value="UniProtKB-UniRule"/>
</dbReference>
<dbReference type="PANTHER" id="PTHR41536:SF1">
    <property type="entry name" value="PKHD-TYPE HYDROXYLASE YBIX"/>
    <property type="match status" value="1"/>
</dbReference>
<dbReference type="PANTHER" id="PTHR41536">
    <property type="entry name" value="PKHD-TYPE HYDROXYLASE YBIX"/>
    <property type="match status" value="1"/>
</dbReference>